<evidence type="ECO:0000256" key="3">
    <source>
        <dbReference type="ARBA" id="ARBA00012438"/>
    </source>
</evidence>
<dbReference type="PANTHER" id="PTHR45453:SF1">
    <property type="entry name" value="PHOSPHATE REGULON SENSOR PROTEIN PHOR"/>
    <property type="match status" value="1"/>
</dbReference>
<dbReference type="OrthoDB" id="9813151at2"/>
<dbReference type="Pfam" id="PF00512">
    <property type="entry name" value="HisKA"/>
    <property type="match status" value="1"/>
</dbReference>
<protein>
    <recommendedName>
        <fullName evidence="3">histidine kinase</fullName>
        <ecNumber evidence="3">2.7.13.3</ecNumber>
    </recommendedName>
</protein>
<dbReference type="Pfam" id="PF02518">
    <property type="entry name" value="HATPase_c"/>
    <property type="match status" value="1"/>
</dbReference>
<dbReference type="GO" id="GO:0005524">
    <property type="term" value="F:ATP binding"/>
    <property type="evidence" value="ECO:0007669"/>
    <property type="project" value="UniProtKB-KW"/>
</dbReference>
<keyword evidence="14" id="KW-1185">Reference proteome</keyword>
<accession>A0A2R8AJQ8</accession>
<keyword evidence="7" id="KW-0547">Nucleotide-binding</keyword>
<proteinExistence type="predicted"/>
<dbReference type="InterPro" id="IPR036097">
    <property type="entry name" value="HisK_dim/P_sf"/>
</dbReference>
<keyword evidence="9" id="KW-0067">ATP-binding</keyword>
<dbReference type="AlphaFoldDB" id="A0A2R8AJQ8"/>
<evidence type="ECO:0000256" key="11">
    <source>
        <dbReference type="ARBA" id="ARBA00023136"/>
    </source>
</evidence>
<dbReference type="InterPro" id="IPR005467">
    <property type="entry name" value="His_kinase_dom"/>
</dbReference>
<dbReference type="SMART" id="SM00388">
    <property type="entry name" value="HisKA"/>
    <property type="match status" value="1"/>
</dbReference>
<evidence type="ECO:0000256" key="9">
    <source>
        <dbReference type="ARBA" id="ARBA00022840"/>
    </source>
</evidence>
<dbReference type="FunFam" id="3.30.565.10:FF:000006">
    <property type="entry name" value="Sensor histidine kinase WalK"/>
    <property type="match status" value="1"/>
</dbReference>
<dbReference type="Gene3D" id="3.30.565.10">
    <property type="entry name" value="Histidine kinase-like ATPase, C-terminal domain"/>
    <property type="match status" value="1"/>
</dbReference>
<evidence type="ECO:0000256" key="6">
    <source>
        <dbReference type="ARBA" id="ARBA00022679"/>
    </source>
</evidence>
<dbReference type="Proteomes" id="UP000244911">
    <property type="component" value="Unassembled WGS sequence"/>
</dbReference>
<dbReference type="InterPro" id="IPR003661">
    <property type="entry name" value="HisK_dim/P_dom"/>
</dbReference>
<evidence type="ECO:0000256" key="4">
    <source>
        <dbReference type="ARBA" id="ARBA00022475"/>
    </source>
</evidence>
<dbReference type="RefSeq" id="WP_108856309.1">
    <property type="nucleotide sequence ID" value="NZ_OMOI01000001.1"/>
</dbReference>
<dbReference type="GO" id="GO:0004721">
    <property type="term" value="F:phosphoprotein phosphatase activity"/>
    <property type="evidence" value="ECO:0007669"/>
    <property type="project" value="TreeGrafter"/>
</dbReference>
<keyword evidence="10" id="KW-0902">Two-component regulatory system</keyword>
<dbReference type="SUPFAM" id="SSF47384">
    <property type="entry name" value="Homodimeric domain of signal transducing histidine kinase"/>
    <property type="match status" value="1"/>
</dbReference>
<dbReference type="GO" id="GO:0000155">
    <property type="term" value="F:phosphorelay sensor kinase activity"/>
    <property type="evidence" value="ECO:0007669"/>
    <property type="project" value="InterPro"/>
</dbReference>
<keyword evidence="4" id="KW-1003">Cell membrane</keyword>
<dbReference type="InterPro" id="IPR050351">
    <property type="entry name" value="BphY/WalK/GraS-like"/>
</dbReference>
<dbReference type="SUPFAM" id="SSF55874">
    <property type="entry name" value="ATPase domain of HSP90 chaperone/DNA topoisomerase II/histidine kinase"/>
    <property type="match status" value="1"/>
</dbReference>
<gene>
    <name evidence="13" type="primary">phoR</name>
    <name evidence="13" type="ORF">ALP8811_01294</name>
</gene>
<evidence type="ECO:0000256" key="7">
    <source>
        <dbReference type="ARBA" id="ARBA00022741"/>
    </source>
</evidence>
<evidence type="ECO:0000256" key="10">
    <source>
        <dbReference type="ARBA" id="ARBA00023012"/>
    </source>
</evidence>
<dbReference type="InterPro" id="IPR036890">
    <property type="entry name" value="HATPase_C_sf"/>
</dbReference>
<keyword evidence="5" id="KW-0597">Phosphoprotein</keyword>
<dbReference type="GO" id="GO:0005886">
    <property type="term" value="C:plasma membrane"/>
    <property type="evidence" value="ECO:0007669"/>
    <property type="project" value="UniProtKB-SubCell"/>
</dbReference>
<dbReference type="CDD" id="cd00075">
    <property type="entry name" value="HATPase"/>
    <property type="match status" value="1"/>
</dbReference>
<dbReference type="EC" id="2.7.13.3" evidence="3"/>
<dbReference type="EMBL" id="OMOI01000001">
    <property type="protein sequence ID" value="SPF76292.1"/>
    <property type="molecule type" value="Genomic_DNA"/>
</dbReference>
<evidence type="ECO:0000313" key="13">
    <source>
        <dbReference type="EMBL" id="SPF76292.1"/>
    </source>
</evidence>
<dbReference type="InterPro" id="IPR003594">
    <property type="entry name" value="HATPase_dom"/>
</dbReference>
<dbReference type="SMART" id="SM00387">
    <property type="entry name" value="HATPase_c"/>
    <property type="match status" value="1"/>
</dbReference>
<sequence>MVAHSMLDALPIPAIFIGEDSRIRRSNEQARVLLNMQIDGRHYVTALRQPSLLEQIEKSMTEGVGGQVDFLHTEAGREVVYEVHLGRIITDDARENGVLLSFMDVKSHEEAGQMRSDFVANVSHELRTPLTALTGFIETLRGPARDDEEARDRFLGIMATEGKRMNRLVADLLSLSRVEDMARIRPANSVDLCAVLNSVRNALSQTADARGVSVSIETELEPPVLVAGDLDQLAQVFTNLIENAIKYGRKDGKVAVSVFRMPVFPAFKGAAICVSVQDDGPGIPGHHLSRLTERFYRVDNHRSRELGGTGLGLAIVKHIINRHRGRLRIESDEGQGSKFSVLLRDDL</sequence>
<dbReference type="Gene3D" id="1.10.287.130">
    <property type="match status" value="1"/>
</dbReference>
<keyword evidence="6 13" id="KW-0808">Transferase</keyword>
<evidence type="ECO:0000256" key="1">
    <source>
        <dbReference type="ARBA" id="ARBA00000085"/>
    </source>
</evidence>
<dbReference type="GO" id="GO:0016036">
    <property type="term" value="P:cellular response to phosphate starvation"/>
    <property type="evidence" value="ECO:0007669"/>
    <property type="project" value="TreeGrafter"/>
</dbReference>
<dbReference type="PANTHER" id="PTHR45453">
    <property type="entry name" value="PHOSPHATE REGULON SENSOR PROTEIN PHOR"/>
    <property type="match status" value="1"/>
</dbReference>
<name>A0A2R8AJQ8_9RHOB</name>
<evidence type="ECO:0000313" key="14">
    <source>
        <dbReference type="Proteomes" id="UP000244911"/>
    </source>
</evidence>
<keyword evidence="8" id="KW-0418">Kinase</keyword>
<evidence type="ECO:0000256" key="5">
    <source>
        <dbReference type="ARBA" id="ARBA00022553"/>
    </source>
</evidence>
<organism evidence="13 14">
    <name type="scientific">Aliiroseovarius pelagivivens</name>
    <dbReference type="NCBI Taxonomy" id="1639690"/>
    <lineage>
        <taxon>Bacteria</taxon>
        <taxon>Pseudomonadati</taxon>
        <taxon>Pseudomonadota</taxon>
        <taxon>Alphaproteobacteria</taxon>
        <taxon>Rhodobacterales</taxon>
        <taxon>Paracoccaceae</taxon>
        <taxon>Aliiroseovarius</taxon>
    </lineage>
</organism>
<keyword evidence="11" id="KW-0472">Membrane</keyword>
<evidence type="ECO:0000256" key="2">
    <source>
        <dbReference type="ARBA" id="ARBA00004236"/>
    </source>
</evidence>
<comment type="subcellular location">
    <subcellularLocation>
        <location evidence="2">Cell membrane</location>
    </subcellularLocation>
</comment>
<dbReference type="InterPro" id="IPR004358">
    <property type="entry name" value="Sig_transdc_His_kin-like_C"/>
</dbReference>
<dbReference type="CDD" id="cd00082">
    <property type="entry name" value="HisKA"/>
    <property type="match status" value="1"/>
</dbReference>
<reference evidence="13 14" key="1">
    <citation type="submission" date="2018-03" db="EMBL/GenBank/DDBJ databases">
        <authorList>
            <person name="Keele B.F."/>
        </authorList>
    </citation>
    <scope>NUCLEOTIDE SEQUENCE [LARGE SCALE GENOMIC DNA]</scope>
    <source>
        <strain evidence="13 14">CECT 8811</strain>
    </source>
</reference>
<dbReference type="FunFam" id="1.10.287.130:FF:000008">
    <property type="entry name" value="Two-component sensor histidine kinase"/>
    <property type="match status" value="1"/>
</dbReference>
<evidence type="ECO:0000256" key="8">
    <source>
        <dbReference type="ARBA" id="ARBA00022777"/>
    </source>
</evidence>
<comment type="catalytic activity">
    <reaction evidence="1">
        <text>ATP + protein L-histidine = ADP + protein N-phospho-L-histidine.</text>
        <dbReference type="EC" id="2.7.13.3"/>
    </reaction>
</comment>
<dbReference type="PROSITE" id="PS50109">
    <property type="entry name" value="HIS_KIN"/>
    <property type="match status" value="1"/>
</dbReference>
<dbReference type="PRINTS" id="PR00344">
    <property type="entry name" value="BCTRLSENSOR"/>
</dbReference>
<evidence type="ECO:0000259" key="12">
    <source>
        <dbReference type="PROSITE" id="PS50109"/>
    </source>
</evidence>
<feature type="domain" description="Histidine kinase" evidence="12">
    <location>
        <begin position="121"/>
        <end position="347"/>
    </location>
</feature>